<accession>A0A382IUK4</accession>
<dbReference type="AlphaFoldDB" id="A0A382IUK4"/>
<reference evidence="1" key="1">
    <citation type="submission" date="2018-05" db="EMBL/GenBank/DDBJ databases">
        <authorList>
            <person name="Lanie J.A."/>
            <person name="Ng W.-L."/>
            <person name="Kazmierczak K.M."/>
            <person name="Andrzejewski T.M."/>
            <person name="Davidsen T.M."/>
            <person name="Wayne K.J."/>
            <person name="Tettelin H."/>
            <person name="Glass J.I."/>
            <person name="Rusch D."/>
            <person name="Podicherti R."/>
            <person name="Tsui H.-C.T."/>
            <person name="Winkler M.E."/>
        </authorList>
    </citation>
    <scope>NUCLEOTIDE SEQUENCE</scope>
</reference>
<feature type="non-terminal residue" evidence="1">
    <location>
        <position position="264"/>
    </location>
</feature>
<protein>
    <submittedName>
        <fullName evidence="1">Uncharacterized protein</fullName>
    </submittedName>
</protein>
<organism evidence="1">
    <name type="scientific">marine metagenome</name>
    <dbReference type="NCBI Taxonomy" id="408172"/>
    <lineage>
        <taxon>unclassified sequences</taxon>
        <taxon>metagenomes</taxon>
        <taxon>ecological metagenomes</taxon>
    </lineage>
</organism>
<dbReference type="EMBL" id="UINC01069690">
    <property type="protein sequence ID" value="SVC03258.1"/>
    <property type="molecule type" value="Genomic_DNA"/>
</dbReference>
<evidence type="ECO:0000313" key="1">
    <source>
        <dbReference type="EMBL" id="SVC03258.1"/>
    </source>
</evidence>
<proteinExistence type="predicted"/>
<sequence>MTGCCNKEKRINLRYPNKDETNLDLRDVYVVKKRNICSSLFCGKTYGLYTEHYEHIYEIIRQMNIDTFKKRIIIARFINLIKSINSQVCTVCYTYNFMKFFQQTGSIIIPSILSIQGATNDNSTFHTTMYWGTWGLSLTIGLLTNWIQLFKLDKKFILYSSIQSKLEQEFWLYISLTGRYGNSIITTRKDGSTKIKKSTHKDKIDIFLQRIEELYKKLSDDEEDILLETVNNDKDYKEDDGDDSALEDSTEIEQKNIGTQITFI</sequence>
<name>A0A382IUK4_9ZZZZ</name>
<gene>
    <name evidence="1" type="ORF">METZ01_LOCUS256112</name>
</gene>